<accession>A0A850LE46</accession>
<evidence type="ECO:0000313" key="3">
    <source>
        <dbReference type="EMBL" id="NVK96019.1"/>
    </source>
</evidence>
<comment type="caution">
    <text evidence="3">The sequence shown here is derived from an EMBL/GenBank/DDBJ whole genome shotgun (WGS) entry which is preliminary data.</text>
</comment>
<dbReference type="RefSeq" id="WP_011049535.1">
    <property type="nucleotide sequence ID" value="NZ_CP076685.1"/>
</dbReference>
<dbReference type="AlphaFoldDB" id="A0A850LE46"/>
<dbReference type="PIRSF" id="PIRSF030158">
    <property type="entry name" value="UCP030158"/>
    <property type="match status" value="1"/>
</dbReference>
<gene>
    <name evidence="3" type="ORF">HW564_03730</name>
</gene>
<keyword evidence="3" id="KW-0808">Transferase</keyword>
<feature type="compositionally biased region" description="Low complexity" evidence="1">
    <location>
        <begin position="10"/>
        <end position="19"/>
    </location>
</feature>
<proteinExistence type="predicted"/>
<feature type="region of interest" description="Disordered" evidence="1">
    <location>
        <begin position="381"/>
        <end position="409"/>
    </location>
</feature>
<dbReference type="EMBL" id="JABXIY010000010">
    <property type="protein sequence ID" value="NVK96019.1"/>
    <property type="molecule type" value="Genomic_DNA"/>
</dbReference>
<evidence type="ECO:0000259" key="2">
    <source>
        <dbReference type="Pfam" id="PF04577"/>
    </source>
</evidence>
<sequence length="409" mass="45513">MAQAPELDPNDPTTQPQPDGGWSEGLDRLSDAIVVPPEVSGFTQEAGVLHSDGRYCPQGALWRRYRPLTTEPPMPEKVSEVLSGRWLWGGVLWAHFGHFLVESTARLWALNHIDGPIDGVLFIPKRPRVGDQIRGFQRDFIDLMHPGLPIHVATDPIRVEELIVPGQGFGLGPITQGTQKFRDAIHAGFGKAVEPDGPSKIYISRSALGLGKGGMLGEERLEDLLRAEGYDIFHPEKYNLETQLARYKAASHVIAADGSALHLYAMVGRPEQKVAMILRRKAGATNLLAKNVAHFCRCNPMVIDALYTEWVRGEGGKSNRLSFGELDHAVIGRGLAMGGFVRPDVDWSRATDEERAQMFRDKGLDQAGDFVESEEYRKRRRRIMRQERRARRAATEDAPTDQTPEIKAS</sequence>
<dbReference type="Proteomes" id="UP000565723">
    <property type="component" value="Unassembled WGS sequence"/>
</dbReference>
<evidence type="ECO:0000256" key="1">
    <source>
        <dbReference type="SAM" id="MobiDB-lite"/>
    </source>
</evidence>
<dbReference type="InterPro" id="IPR024698">
    <property type="entry name" value="Caps_psacc_synth_Cps23fI-typ"/>
</dbReference>
<reference evidence="3 4" key="1">
    <citation type="journal article" date="2020" name="Proc. Natl. Acad. Sci. U.S.A.">
        <title>Ecological drivers of bacterial community assembly in synthetic phycospheres.</title>
        <authorList>
            <person name="Fu H."/>
            <person name="Uchimiya M."/>
            <person name="Gore J."/>
            <person name="Moran M.A."/>
        </authorList>
    </citation>
    <scope>NUCLEOTIDE SEQUENCE [LARGE SCALE GENOMIC DNA]</scope>
    <source>
        <strain evidence="3">HF-Din03</strain>
    </source>
</reference>
<protein>
    <submittedName>
        <fullName evidence="3">Glycosyltransferase family 61 protein</fullName>
    </submittedName>
</protein>
<organism evidence="3 4">
    <name type="scientific">Ruegeria pomeroyi</name>
    <dbReference type="NCBI Taxonomy" id="89184"/>
    <lineage>
        <taxon>Bacteria</taxon>
        <taxon>Pseudomonadati</taxon>
        <taxon>Pseudomonadota</taxon>
        <taxon>Alphaproteobacteria</taxon>
        <taxon>Rhodobacterales</taxon>
        <taxon>Roseobacteraceae</taxon>
        <taxon>Ruegeria</taxon>
    </lineage>
</organism>
<feature type="compositionally biased region" description="Basic residues" evidence="1">
    <location>
        <begin position="381"/>
        <end position="392"/>
    </location>
</feature>
<evidence type="ECO:0000313" key="4">
    <source>
        <dbReference type="Proteomes" id="UP000565723"/>
    </source>
</evidence>
<feature type="region of interest" description="Disordered" evidence="1">
    <location>
        <begin position="1"/>
        <end position="26"/>
    </location>
</feature>
<name>A0A850LE46_9RHOB</name>
<dbReference type="InterPro" id="IPR049625">
    <property type="entry name" value="Glyco_transf_61_cat"/>
</dbReference>
<dbReference type="OMA" id="LWAHFGH"/>
<feature type="domain" description="Glycosyltransferase 61 catalytic" evidence="2">
    <location>
        <begin position="96"/>
        <end position="263"/>
    </location>
</feature>
<dbReference type="GO" id="GO:0016757">
    <property type="term" value="F:glycosyltransferase activity"/>
    <property type="evidence" value="ECO:0007669"/>
    <property type="project" value="InterPro"/>
</dbReference>
<dbReference type="Pfam" id="PF04577">
    <property type="entry name" value="Glyco_transf_61"/>
    <property type="match status" value="1"/>
</dbReference>